<dbReference type="Pfam" id="PF00795">
    <property type="entry name" value="CN_hydrolase"/>
    <property type="match status" value="1"/>
</dbReference>
<evidence type="ECO:0000256" key="3">
    <source>
        <dbReference type="ARBA" id="ARBA00036406"/>
    </source>
</evidence>
<reference evidence="7" key="1">
    <citation type="submission" date="2022-10" db="EMBL/GenBank/DDBJ databases">
        <authorList>
            <person name="Byrne P K."/>
        </authorList>
    </citation>
    <scope>NUCLEOTIDE SEQUENCE</scope>
    <source>
        <strain evidence="7">CBS7001</strain>
    </source>
</reference>
<dbReference type="EMBL" id="OX365926">
    <property type="protein sequence ID" value="CAI4052286.1"/>
    <property type="molecule type" value="Genomic_DNA"/>
</dbReference>
<evidence type="ECO:0000256" key="2">
    <source>
        <dbReference type="ARBA" id="ARBA00022801"/>
    </source>
</evidence>
<dbReference type="AlphaFoldDB" id="A0AA35NKW4"/>
<dbReference type="PANTHER" id="PTHR46044:SF14">
    <property type="entry name" value="ARYLACETONITRILASE"/>
    <property type="match status" value="1"/>
</dbReference>
<keyword evidence="2" id="KW-0378">Hydrolase</keyword>
<accession>A0AA35NKW4</accession>
<dbReference type="CDD" id="cd07564">
    <property type="entry name" value="nitrilases_CHs"/>
    <property type="match status" value="1"/>
</dbReference>
<comment type="similarity">
    <text evidence="1">Belongs to the carbon-nitrogen hydrolase superfamily. Nitrilase family.</text>
</comment>
<evidence type="ECO:0000256" key="5">
    <source>
        <dbReference type="PROSITE-ProRule" id="PRU10139"/>
    </source>
</evidence>
<dbReference type="PANTHER" id="PTHR46044">
    <property type="entry name" value="NITRILASE"/>
    <property type="match status" value="1"/>
</dbReference>
<feature type="domain" description="CN hydrolase" evidence="6">
    <location>
        <begin position="2"/>
        <end position="278"/>
    </location>
</feature>
<dbReference type="PROSITE" id="PS50263">
    <property type="entry name" value="CN_HYDROLASE"/>
    <property type="match status" value="1"/>
</dbReference>
<dbReference type="GO" id="GO:0016836">
    <property type="term" value="F:hydro-lyase activity"/>
    <property type="evidence" value="ECO:0007669"/>
    <property type="project" value="UniProtKB-ARBA"/>
</dbReference>
<dbReference type="InterPro" id="IPR036526">
    <property type="entry name" value="C-N_Hydrolase_sf"/>
</dbReference>
<evidence type="ECO:0000259" key="6">
    <source>
        <dbReference type="PROSITE" id="PS50263"/>
    </source>
</evidence>
<evidence type="ECO:0000256" key="4">
    <source>
        <dbReference type="ARBA" id="ARBA00039045"/>
    </source>
</evidence>
<evidence type="ECO:0000256" key="1">
    <source>
        <dbReference type="ARBA" id="ARBA00008129"/>
    </source>
</evidence>
<dbReference type="GO" id="GO:0000257">
    <property type="term" value="F:nitrilase activity"/>
    <property type="evidence" value="ECO:0007669"/>
    <property type="project" value="UniProtKB-EC"/>
</dbReference>
<protein>
    <recommendedName>
        <fullName evidence="4">nitrilase</fullName>
        <ecNumber evidence="4">3.5.5.1</ecNumber>
    </recommendedName>
</protein>
<dbReference type="InterPro" id="IPR000132">
    <property type="entry name" value="Nitrilase/CN_hydratase_CS"/>
</dbReference>
<dbReference type="Gene3D" id="3.60.110.10">
    <property type="entry name" value="Carbon-nitrogen hydrolase"/>
    <property type="match status" value="1"/>
</dbReference>
<gene>
    <name evidence="7" type="primary">SUVC15G3790</name>
    <name evidence="7" type="ORF">SUVC_15G3790</name>
</gene>
<dbReference type="EC" id="3.5.5.1" evidence="4"/>
<dbReference type="PROSITE" id="PS00920">
    <property type="entry name" value="NITRIL_CHT_1"/>
    <property type="match status" value="1"/>
</dbReference>
<evidence type="ECO:0000313" key="7">
    <source>
        <dbReference type="EMBL" id="CAI4052286.1"/>
    </source>
</evidence>
<sequence length="316" mass="35279">MVKIAVGQLEPVWFDLEATVSKTIKYIEEASYEGAELVAFPEVFIPGYPLYIWERATEFVKNVKYIKNSLSVDSPEFRRIQDAAQANAIVVVIGFSENENGSLFISQAIIEKSGEVKLKRRKCKATHVERVMYGDGNAETLKGVTPIEFSSGTYNVGCLNCWEHTQQLLNYYNATLNEDIHIGGWPPMFDQDEAPGVLYSLRKEGARSLASAYAIQNSCYYLFATGLISEEINKEIDPLPDMFNYGGGCAAIFAPDGSIISESLDPHVEGLIYANVDRDRLTLNRHLLHTVGHYSRPDLLSLQVNNSNSSIVTFKE</sequence>
<dbReference type="InterPro" id="IPR044149">
    <property type="entry name" value="Nitrilases_CHs"/>
</dbReference>
<dbReference type="Proteomes" id="UP001162090">
    <property type="component" value="Chromosome 15"/>
</dbReference>
<organism evidence="7 8">
    <name type="scientific">Saccharomyces uvarum</name>
    <name type="common">Yeast</name>
    <name type="synonym">Saccharomyces bayanus var. uvarum</name>
    <dbReference type="NCBI Taxonomy" id="230603"/>
    <lineage>
        <taxon>Eukaryota</taxon>
        <taxon>Fungi</taxon>
        <taxon>Dikarya</taxon>
        <taxon>Ascomycota</taxon>
        <taxon>Saccharomycotina</taxon>
        <taxon>Saccharomycetes</taxon>
        <taxon>Saccharomycetales</taxon>
        <taxon>Saccharomycetaceae</taxon>
        <taxon>Saccharomyces</taxon>
    </lineage>
</organism>
<name>A0AA35NKW4_SACUV</name>
<proteinExistence type="inferred from homology"/>
<dbReference type="SUPFAM" id="SSF56317">
    <property type="entry name" value="Carbon-nitrogen hydrolase"/>
    <property type="match status" value="1"/>
</dbReference>
<comment type="catalytic activity">
    <reaction evidence="3">
        <text>a nitrile + 2 H2O = a carboxylate + NH4(+)</text>
        <dbReference type="Rhea" id="RHEA:21724"/>
        <dbReference type="ChEBI" id="CHEBI:15377"/>
        <dbReference type="ChEBI" id="CHEBI:18379"/>
        <dbReference type="ChEBI" id="CHEBI:28938"/>
        <dbReference type="ChEBI" id="CHEBI:29067"/>
        <dbReference type="EC" id="3.5.5.1"/>
    </reaction>
</comment>
<evidence type="ECO:0000313" key="8">
    <source>
        <dbReference type="Proteomes" id="UP001162090"/>
    </source>
</evidence>
<feature type="active site" description="Proton acceptor" evidence="5">
    <location>
        <position position="42"/>
    </location>
</feature>
<dbReference type="InterPro" id="IPR003010">
    <property type="entry name" value="C-N_Hydrolase"/>
</dbReference>